<keyword evidence="3" id="KW-0732">Signal</keyword>
<proteinExistence type="predicted"/>
<reference evidence="5 6" key="2">
    <citation type="submission" date="2024-05" db="EMBL/GenBank/DDBJ databases">
        <authorList>
            <person name="Chen Y."/>
            <person name="Shah S."/>
            <person name="Dougan E. K."/>
            <person name="Thang M."/>
            <person name="Chan C."/>
        </authorList>
    </citation>
    <scope>NUCLEOTIDE SEQUENCE [LARGE SCALE GENOMIC DNA]</scope>
</reference>
<keyword evidence="6" id="KW-1185">Reference proteome</keyword>
<evidence type="ECO:0000313" key="5">
    <source>
        <dbReference type="EMBL" id="CAL4760504.1"/>
    </source>
</evidence>
<accession>A0A9P1FGP7</accession>
<evidence type="ECO:0000256" key="1">
    <source>
        <dbReference type="SAM" id="Coils"/>
    </source>
</evidence>
<dbReference type="EMBL" id="CAMXCT020000058">
    <property type="protein sequence ID" value="CAL1126567.1"/>
    <property type="molecule type" value="Genomic_DNA"/>
</dbReference>
<name>A0A9P1FGP7_9DINO</name>
<dbReference type="Proteomes" id="UP001152797">
    <property type="component" value="Unassembled WGS sequence"/>
</dbReference>
<evidence type="ECO:0000256" key="2">
    <source>
        <dbReference type="SAM" id="MobiDB-lite"/>
    </source>
</evidence>
<protein>
    <submittedName>
        <fullName evidence="5">Histone-lysine N-methyltransferase SMYD3</fullName>
    </submittedName>
</protein>
<evidence type="ECO:0000256" key="3">
    <source>
        <dbReference type="SAM" id="SignalP"/>
    </source>
</evidence>
<comment type="caution">
    <text evidence="4">The sequence shown here is derived from an EMBL/GenBank/DDBJ whole genome shotgun (WGS) entry which is preliminary data.</text>
</comment>
<dbReference type="EMBL" id="CAMXCT030000058">
    <property type="protein sequence ID" value="CAL4760504.1"/>
    <property type="molecule type" value="Genomic_DNA"/>
</dbReference>
<feature type="compositionally biased region" description="Polar residues" evidence="2">
    <location>
        <begin position="120"/>
        <end position="140"/>
    </location>
</feature>
<organism evidence="4">
    <name type="scientific">Cladocopium goreaui</name>
    <dbReference type="NCBI Taxonomy" id="2562237"/>
    <lineage>
        <taxon>Eukaryota</taxon>
        <taxon>Sar</taxon>
        <taxon>Alveolata</taxon>
        <taxon>Dinophyceae</taxon>
        <taxon>Suessiales</taxon>
        <taxon>Symbiodiniaceae</taxon>
        <taxon>Cladocopium</taxon>
    </lineage>
</organism>
<dbReference type="EMBL" id="CAMXCT010000058">
    <property type="protein sequence ID" value="CAI3973192.1"/>
    <property type="molecule type" value="Genomic_DNA"/>
</dbReference>
<dbReference type="AlphaFoldDB" id="A0A9P1FGP7"/>
<feature type="region of interest" description="Disordered" evidence="2">
    <location>
        <begin position="120"/>
        <end position="144"/>
    </location>
</feature>
<feature type="coiled-coil region" evidence="1">
    <location>
        <begin position="23"/>
        <end position="50"/>
    </location>
</feature>
<gene>
    <name evidence="4" type="ORF">C1SCF055_LOCUS1714</name>
</gene>
<evidence type="ECO:0000313" key="6">
    <source>
        <dbReference type="Proteomes" id="UP001152797"/>
    </source>
</evidence>
<evidence type="ECO:0000313" key="4">
    <source>
        <dbReference type="EMBL" id="CAI3973192.1"/>
    </source>
</evidence>
<keyword evidence="1" id="KW-0175">Coiled coil</keyword>
<feature type="signal peptide" evidence="3">
    <location>
        <begin position="1"/>
        <end position="18"/>
    </location>
</feature>
<feature type="chain" id="PRO_5043271936" evidence="3">
    <location>
        <begin position="19"/>
        <end position="155"/>
    </location>
</feature>
<sequence length="155" mass="16667">MARRICILWIMLFSHVYGEAEHQKRLNKLAELLEDEGDNLKAMAAALHKESGTVEDAISRQEEAAAIKAVASGTNMLNLGGEALSSSVKGLRGSELQTAQTMGSAVSLEAVDGESSELDSNLEQSRGSRTVGRPSSQVGTLSREEKRLQDLLGLR</sequence>
<reference evidence="4" key="1">
    <citation type="submission" date="2022-10" db="EMBL/GenBank/DDBJ databases">
        <authorList>
            <person name="Chen Y."/>
            <person name="Dougan E. K."/>
            <person name="Chan C."/>
            <person name="Rhodes N."/>
            <person name="Thang M."/>
        </authorList>
    </citation>
    <scope>NUCLEOTIDE SEQUENCE</scope>
</reference>